<keyword evidence="2" id="KW-1185">Reference proteome</keyword>
<feature type="non-terminal residue" evidence="1">
    <location>
        <position position="176"/>
    </location>
</feature>
<reference evidence="1 2" key="1">
    <citation type="submission" date="2018-11" db="EMBL/GenBank/DDBJ databases">
        <title>Cryobacterium sp. nov., isolated from rhizosphere soil of lettuce.</title>
        <authorList>
            <person name="Wang Y."/>
        </authorList>
    </citation>
    <scope>NUCLEOTIDE SEQUENCE [LARGE SCALE GENOMIC DNA]</scope>
    <source>
        <strain evidence="1 2">NEAU-85</strain>
    </source>
</reference>
<sequence length="176" mass="18014">MVASVGELADAWAGALHFAQPAGMGDAEVDAAGMSDAGLMESLRAGFAVKREVDALLARLAGQVVERSRVSLGQEGLAKRTGNASAAMLLAEIGRITVAEASRLCRVGAATATPVTLLGERLPVAFPAVAEALSAGRIPVDAAEAIMSNLEQARANANPEDLAFAEEALVEFATEN</sequence>
<dbReference type="EMBL" id="RDSR01000012">
    <property type="protein sequence ID" value="RNE62241.1"/>
    <property type="molecule type" value="Genomic_DNA"/>
</dbReference>
<dbReference type="AlphaFoldDB" id="A0A3M8L9R7"/>
<dbReference type="Proteomes" id="UP000279859">
    <property type="component" value="Unassembled WGS sequence"/>
</dbReference>
<protein>
    <submittedName>
        <fullName evidence="1">DUF222 domain-containing protein</fullName>
    </submittedName>
</protein>
<comment type="caution">
    <text evidence="1">The sequence shown here is derived from an EMBL/GenBank/DDBJ whole genome shotgun (WGS) entry which is preliminary data.</text>
</comment>
<evidence type="ECO:0000313" key="1">
    <source>
        <dbReference type="EMBL" id="RNE62241.1"/>
    </source>
</evidence>
<evidence type="ECO:0000313" key="2">
    <source>
        <dbReference type="Proteomes" id="UP000279859"/>
    </source>
</evidence>
<gene>
    <name evidence="1" type="ORF">EEJ31_08410</name>
</gene>
<proteinExistence type="predicted"/>
<organism evidence="1 2">
    <name type="scientific">Cryobacterium tepidiphilum</name>
    <dbReference type="NCBI Taxonomy" id="2486026"/>
    <lineage>
        <taxon>Bacteria</taxon>
        <taxon>Bacillati</taxon>
        <taxon>Actinomycetota</taxon>
        <taxon>Actinomycetes</taxon>
        <taxon>Micrococcales</taxon>
        <taxon>Microbacteriaceae</taxon>
        <taxon>Cryobacterium</taxon>
    </lineage>
</organism>
<accession>A0A3M8L9R7</accession>
<name>A0A3M8L9R7_9MICO</name>